<feature type="compositionally biased region" description="Basic and acidic residues" evidence="2">
    <location>
        <begin position="121"/>
        <end position="136"/>
    </location>
</feature>
<dbReference type="AlphaFoldDB" id="A0ABD6CI66"/>
<organism evidence="3 4">
    <name type="scientific">Halobellus rarus</name>
    <dbReference type="NCBI Taxonomy" id="1126237"/>
    <lineage>
        <taxon>Archaea</taxon>
        <taxon>Methanobacteriati</taxon>
        <taxon>Methanobacteriota</taxon>
        <taxon>Stenosarchaea group</taxon>
        <taxon>Halobacteria</taxon>
        <taxon>Halobacteriales</taxon>
        <taxon>Haloferacaceae</taxon>
        <taxon>Halobellus</taxon>
    </lineage>
</organism>
<name>A0ABD6CI66_9EURY</name>
<evidence type="ECO:0000256" key="2">
    <source>
        <dbReference type="SAM" id="MobiDB-lite"/>
    </source>
</evidence>
<dbReference type="EMBL" id="JBHUDK010000002">
    <property type="protein sequence ID" value="MFD1597845.1"/>
    <property type="molecule type" value="Genomic_DNA"/>
</dbReference>
<feature type="compositionally biased region" description="Acidic residues" evidence="2">
    <location>
        <begin position="207"/>
        <end position="220"/>
    </location>
</feature>
<evidence type="ECO:0000313" key="4">
    <source>
        <dbReference type="Proteomes" id="UP001597085"/>
    </source>
</evidence>
<feature type="compositionally biased region" description="Acidic residues" evidence="2">
    <location>
        <begin position="161"/>
        <end position="171"/>
    </location>
</feature>
<evidence type="ECO:0008006" key="5">
    <source>
        <dbReference type="Google" id="ProtNLM"/>
    </source>
</evidence>
<evidence type="ECO:0000256" key="1">
    <source>
        <dbReference type="SAM" id="Coils"/>
    </source>
</evidence>
<feature type="region of interest" description="Disordered" evidence="2">
    <location>
        <begin position="1"/>
        <end position="24"/>
    </location>
</feature>
<dbReference type="RefSeq" id="WP_390276733.1">
    <property type="nucleotide sequence ID" value="NZ_JBHUDK010000002.1"/>
</dbReference>
<feature type="region of interest" description="Disordered" evidence="2">
    <location>
        <begin position="104"/>
        <end position="380"/>
    </location>
</feature>
<proteinExistence type="predicted"/>
<accession>A0ABD6CI66</accession>
<reference evidence="3 4" key="1">
    <citation type="journal article" date="2019" name="Int. J. Syst. Evol. Microbiol.">
        <title>The Global Catalogue of Microorganisms (GCM) 10K type strain sequencing project: providing services to taxonomists for standard genome sequencing and annotation.</title>
        <authorList>
            <consortium name="The Broad Institute Genomics Platform"/>
            <consortium name="The Broad Institute Genome Sequencing Center for Infectious Disease"/>
            <person name="Wu L."/>
            <person name="Ma J."/>
        </authorList>
    </citation>
    <scope>NUCLEOTIDE SEQUENCE [LARGE SCALE GENOMIC DNA]</scope>
    <source>
        <strain evidence="3 4">CGMCC 1.12121</strain>
    </source>
</reference>
<gene>
    <name evidence="3" type="ORF">ACFSBX_02580</name>
</gene>
<dbReference type="Proteomes" id="UP001597085">
    <property type="component" value="Unassembled WGS sequence"/>
</dbReference>
<evidence type="ECO:0000313" key="3">
    <source>
        <dbReference type="EMBL" id="MFD1597845.1"/>
    </source>
</evidence>
<protein>
    <recommendedName>
        <fullName evidence="5">AAA family ATPase</fullName>
    </recommendedName>
</protein>
<comment type="caution">
    <text evidence="3">The sequence shown here is derived from an EMBL/GenBank/DDBJ whole genome shotgun (WGS) entry which is preliminary data.</text>
</comment>
<sequence length="474" mass="50451">MSHESDADRTTSVSDDEVSVEKSFAEDEFPVPAIKFRLSAESDDPVHIRLVDQIPEDFPMEGVGFHPDYESDNWTAYKDHRVEYERTLDPGEETTTVYGIRLEQASDVEGFLGEPILERPPAPEERQSEEPPRDVEDILGTDRSQLVRDALQGNGRLAVESEVEPEPEPEPEPPVSDDGPGVVESESPGSEGGHVEDEPPADGTVPVEDEPPTDEDESADEPTPVADDPEASVASADSGPRAVGTDLPPAARKRDDDRITAVSPEDDPTTEGGVEEGPSAGEVSDDDTEPETDAVEAEAAEEDAAEEGEAVDDGAVEEHVDAPGASADQAAEEVTEAVQGEAEPAEEETETAHGTTTPAEGGLAATLASEIRAGEVSESDLETLRGELDAGLPRSADVRIRRVQAQMEDLNAYADAIAEFIDEEGTGAELVERLDAELTEINEELDDLRASVAAADDERAAIRGSVEGVDADVD</sequence>
<feature type="coiled-coil region" evidence="1">
    <location>
        <begin position="431"/>
        <end position="458"/>
    </location>
</feature>
<feature type="compositionally biased region" description="Low complexity" evidence="2">
    <location>
        <begin position="352"/>
        <end position="362"/>
    </location>
</feature>
<keyword evidence="1" id="KW-0175">Coiled coil</keyword>
<feature type="compositionally biased region" description="Acidic residues" evidence="2">
    <location>
        <begin position="283"/>
        <end position="315"/>
    </location>
</feature>
<feature type="non-terminal residue" evidence="3">
    <location>
        <position position="474"/>
    </location>
</feature>
<keyword evidence="4" id="KW-1185">Reference proteome</keyword>